<gene>
    <name evidence="2" type="ORF">OEW28_18040</name>
</gene>
<feature type="compositionally biased region" description="Basic and acidic residues" evidence="1">
    <location>
        <begin position="55"/>
        <end position="68"/>
    </location>
</feature>
<evidence type="ECO:0000313" key="2">
    <source>
        <dbReference type="EMBL" id="MCV2870518.1"/>
    </source>
</evidence>
<keyword evidence="3" id="KW-1185">Reference proteome</keyword>
<protein>
    <submittedName>
        <fullName evidence="2">Uncharacterized protein</fullName>
    </submittedName>
</protein>
<organism evidence="2 3">
    <name type="scientific">Albidovulum marisflavi</name>
    <dbReference type="NCBI Taxonomy" id="2984159"/>
    <lineage>
        <taxon>Bacteria</taxon>
        <taxon>Pseudomonadati</taxon>
        <taxon>Pseudomonadota</taxon>
        <taxon>Alphaproteobacteria</taxon>
        <taxon>Rhodobacterales</taxon>
        <taxon>Paracoccaceae</taxon>
        <taxon>Albidovulum</taxon>
    </lineage>
</organism>
<evidence type="ECO:0000313" key="3">
    <source>
        <dbReference type="Proteomes" id="UP001652542"/>
    </source>
</evidence>
<reference evidence="2 3" key="1">
    <citation type="submission" date="2022-10" db="EMBL/GenBank/DDBJ databases">
        <title>Defluviimonas sp. nov., isolated from ocean surface water.</title>
        <authorList>
            <person name="He W."/>
            <person name="Wang L."/>
            <person name="Zhang D.-F."/>
        </authorList>
    </citation>
    <scope>NUCLEOTIDE SEQUENCE [LARGE SCALE GENOMIC DNA]</scope>
    <source>
        <strain evidence="2 3">WL0002</strain>
    </source>
</reference>
<dbReference type="Proteomes" id="UP001652542">
    <property type="component" value="Unassembled WGS sequence"/>
</dbReference>
<evidence type="ECO:0000256" key="1">
    <source>
        <dbReference type="SAM" id="MobiDB-lite"/>
    </source>
</evidence>
<sequence>MPQTLLTMPLFGPICAAPGSQDRGVTGKTKDGTAIMDNTPQMTSGEVEGSQQGEAADKKRQMAQESQRRTTQPGEAQQSPRMGEQTITDWASI</sequence>
<accession>A0ABT2ZHA2</accession>
<proteinExistence type="predicted"/>
<comment type="caution">
    <text evidence="2">The sequence shown here is derived from an EMBL/GenBank/DDBJ whole genome shotgun (WGS) entry which is preliminary data.</text>
</comment>
<dbReference type="RefSeq" id="WP_263736194.1">
    <property type="nucleotide sequence ID" value="NZ_JAOWKY010000006.1"/>
</dbReference>
<feature type="compositionally biased region" description="Polar residues" evidence="1">
    <location>
        <begin position="69"/>
        <end position="93"/>
    </location>
</feature>
<feature type="compositionally biased region" description="Polar residues" evidence="1">
    <location>
        <begin position="36"/>
        <end position="53"/>
    </location>
</feature>
<feature type="region of interest" description="Disordered" evidence="1">
    <location>
        <begin position="16"/>
        <end position="93"/>
    </location>
</feature>
<dbReference type="EMBL" id="JAOWKY010000006">
    <property type="protein sequence ID" value="MCV2870518.1"/>
    <property type="molecule type" value="Genomic_DNA"/>
</dbReference>
<name>A0ABT2ZHA2_9RHOB</name>